<feature type="compositionally biased region" description="Basic residues" evidence="1">
    <location>
        <begin position="1518"/>
        <end position="1527"/>
    </location>
</feature>
<feature type="compositionally biased region" description="Basic and acidic residues" evidence="1">
    <location>
        <begin position="547"/>
        <end position="563"/>
    </location>
</feature>
<feature type="region of interest" description="Disordered" evidence="1">
    <location>
        <begin position="266"/>
        <end position="295"/>
    </location>
</feature>
<feature type="region of interest" description="Disordered" evidence="1">
    <location>
        <begin position="21"/>
        <end position="47"/>
    </location>
</feature>
<organism evidence="2">
    <name type="scientific">Schizaphis graminum</name>
    <name type="common">Green bug aphid</name>
    <dbReference type="NCBI Taxonomy" id="13262"/>
    <lineage>
        <taxon>Eukaryota</taxon>
        <taxon>Metazoa</taxon>
        <taxon>Ecdysozoa</taxon>
        <taxon>Arthropoda</taxon>
        <taxon>Hexapoda</taxon>
        <taxon>Insecta</taxon>
        <taxon>Pterygota</taxon>
        <taxon>Neoptera</taxon>
        <taxon>Paraneoptera</taxon>
        <taxon>Hemiptera</taxon>
        <taxon>Sternorrhyncha</taxon>
        <taxon>Aphidomorpha</taxon>
        <taxon>Aphidoidea</taxon>
        <taxon>Aphididae</taxon>
        <taxon>Aphidini</taxon>
        <taxon>Schizaphis</taxon>
    </lineage>
</organism>
<accession>A0A2S2NVX4</accession>
<feature type="region of interest" description="Disordered" evidence="1">
    <location>
        <begin position="448"/>
        <end position="468"/>
    </location>
</feature>
<feature type="compositionally biased region" description="Polar residues" evidence="1">
    <location>
        <begin position="235"/>
        <end position="244"/>
    </location>
</feature>
<protein>
    <submittedName>
        <fullName evidence="2">Uncharacterized protein</fullName>
    </submittedName>
</protein>
<feature type="compositionally biased region" description="Low complexity" evidence="1">
    <location>
        <begin position="526"/>
        <end position="536"/>
    </location>
</feature>
<feature type="compositionally biased region" description="Polar residues" evidence="1">
    <location>
        <begin position="21"/>
        <end position="38"/>
    </location>
</feature>
<feature type="compositionally biased region" description="Basic and acidic residues" evidence="1">
    <location>
        <begin position="844"/>
        <end position="855"/>
    </location>
</feature>
<feature type="compositionally biased region" description="Polar residues" evidence="1">
    <location>
        <begin position="1190"/>
        <end position="1207"/>
    </location>
</feature>
<feature type="compositionally biased region" description="Polar residues" evidence="1">
    <location>
        <begin position="641"/>
        <end position="651"/>
    </location>
</feature>
<feature type="compositionally biased region" description="Polar residues" evidence="1">
    <location>
        <begin position="282"/>
        <end position="295"/>
    </location>
</feature>
<feature type="compositionally biased region" description="Polar residues" evidence="1">
    <location>
        <begin position="810"/>
        <end position="843"/>
    </location>
</feature>
<feature type="region of interest" description="Disordered" evidence="1">
    <location>
        <begin position="1190"/>
        <end position="1230"/>
    </location>
</feature>
<feature type="compositionally biased region" description="Basic and acidic residues" evidence="1">
    <location>
        <begin position="209"/>
        <end position="224"/>
    </location>
</feature>
<feature type="region of interest" description="Disordered" evidence="1">
    <location>
        <begin position="726"/>
        <end position="859"/>
    </location>
</feature>
<feature type="compositionally biased region" description="Basic and acidic residues" evidence="1">
    <location>
        <begin position="726"/>
        <end position="735"/>
    </location>
</feature>
<feature type="region of interest" description="Disordered" evidence="1">
    <location>
        <begin position="159"/>
        <end position="247"/>
    </location>
</feature>
<sequence>MDVFSKTGFLPKKHHRCISLESGQSSTKKSCLQKTSSDPPRFFPRRYSTPELAMRRHALKYQRDDSVPPVQPISNKSCQTDILGLDKYLQRPGNVSPQNESTADPEAAAAAVLRAYKKPSKKPKVRSVAVHCERRRLSFAAFKGCQKFKHVYKRKISLPQPSSATTSTDDGRRRDSGVLPKLRPDRTTETERPVAVNKVSATVKLPRIPTRDARPETDRPDDGGGVRTRLARLTRPQSTGSSCDGSGDRKLVAAYFRARSAPKVYSPRFHEVPPQLSDREPQSTPGSSDTADTTLDMSFGQQQPVEAVATSAMSATTTAGTRTVSTSTTFTEPGFPIVFSCESVLRHPLDGGYVSHTESHRFSVHYVSADDARSSVTATSDTDADGGTSLVFTSAGACQREQRLTGDSVSVTLGAKPTDGSTASSSTSSVAGERRLVVERCTDVRRSKNAAADRGTGETCTDCGPRETATDRVTSEMVTGHGTSEMATDHGANETAIDRCTSEITTTDDDRPTASEPLPSSPSPPSSTSSPSSSSSVRYCWPTSRNTTDEGVEKLQENGENDTVRKTEGFYVLGKGDGAKAFEKTAPPTTVNKTIDTLEQADEGVAGAELELHARTDDDDMPLQSDERNYEQLTQNHQIIESGRTFSNQSPKPDDTESVLVGRQNDTGPIENGNTHANVAVPTAEHCTTNAEPAAQQQSIVNNYLAVPSDRCLQSDEDTAVAELMESRRRNEMHRSNPTSESSGKRAVAGAVDKNRTSYRENGPTGQSNEQQFESKKRNIPNRLNDSMSRKRDDDRDAVSHNPARRLLQGLSSRATPAQHSNAVDRGSTMNNATETTSVSRNAVNDRQHDYEPFGKRIANGFQDDSRRTVCNRDATTNDCRGCAKEDAKKNAPMRSEVYGGSNDRDGDYAYDSGKNRHPVSKRRLESVDEAMETSKQQESNYVGGFMYGDTFNRSKKHPQKYGERAEYSGYYDNNSKKVNFSSKPDCRYDYYRSEHVPKACGHSPRDEDCTVFADHGSCHNSTAQLPYYSHLDCKNTYGRGERKCTTDVTDDDDDDDDESLTDSLEDGCKYEGSAVSYFLALDGQKSAVTFTLKMPGTLESRLNRRHSQLKKHLHVSTTVRKSAGAVRVRTRHKGCQTLWTVEKGVQVQRGSTANLDDRRALETLLAGLGRSHVSENQIRLVGGRKMVSEGNQTEQPPANRHTQTTRDVAAGRETPESGAATQGRKGKNQMLSMKKFSADNALMVGVVRQNKYCKGKEALEGAKNDQLLTLSKGWINFYTLRDENADAEAQVELNDNDDDLKTEDDSQQYTVHVQAIPEPSVTLPVVHVPNRNNTLQLPKTSSTTAKHLPKLVQTETNNNHQCPAHLVNANGWCVSVDGPNNMHMKVSLLPDKAGIKTSEHFDLNDENKLEARRLALQRKTNYMRKPYRNIKRTQSTPRDMFSADVSRTESALSAESKYIETIDTQLLIHKARRRLSQEWDTRIQNRGLTESVQLVVTGDSVSSRTSQHYATGGHQHCSFRRQSRRI</sequence>
<feature type="compositionally biased region" description="Polar residues" evidence="1">
    <location>
        <begin position="664"/>
        <end position="676"/>
    </location>
</feature>
<name>A0A2S2NVX4_SCHGA</name>
<feature type="compositionally biased region" description="Polar residues" evidence="1">
    <location>
        <begin position="159"/>
        <end position="168"/>
    </location>
</feature>
<dbReference type="EMBL" id="GGMR01008752">
    <property type="protein sequence ID" value="MBY21371.1"/>
    <property type="molecule type" value="Transcribed_RNA"/>
</dbReference>
<feature type="region of interest" description="Disordered" evidence="1">
    <location>
        <begin position="1506"/>
        <end position="1527"/>
    </location>
</feature>
<reference evidence="2" key="1">
    <citation type="submission" date="2018-04" db="EMBL/GenBank/DDBJ databases">
        <title>Transcriptome of Schizaphis graminum biotype I.</title>
        <authorList>
            <person name="Scully E.D."/>
            <person name="Geib S.M."/>
            <person name="Palmer N.A."/>
            <person name="Koch K."/>
            <person name="Bradshaw J."/>
            <person name="Heng-Moss T."/>
            <person name="Sarath G."/>
        </authorList>
    </citation>
    <scope>NUCLEOTIDE SEQUENCE</scope>
</reference>
<evidence type="ECO:0000313" key="2">
    <source>
        <dbReference type="EMBL" id="MBY21371.1"/>
    </source>
</evidence>
<gene>
    <name evidence="2" type="ORF">g.132475</name>
</gene>
<feature type="region of interest" description="Disordered" evidence="1">
    <location>
        <begin position="503"/>
        <end position="563"/>
    </location>
</feature>
<feature type="compositionally biased region" description="Basic and acidic residues" evidence="1">
    <location>
        <begin position="788"/>
        <end position="799"/>
    </location>
</feature>
<proteinExistence type="predicted"/>
<feature type="compositionally biased region" description="Basic and acidic residues" evidence="1">
    <location>
        <begin position="169"/>
        <end position="192"/>
    </location>
</feature>
<feature type="region of interest" description="Disordered" evidence="1">
    <location>
        <begin position="886"/>
        <end position="922"/>
    </location>
</feature>
<feature type="region of interest" description="Disordered" evidence="1">
    <location>
        <begin position="641"/>
        <end position="676"/>
    </location>
</feature>
<evidence type="ECO:0000256" key="1">
    <source>
        <dbReference type="SAM" id="MobiDB-lite"/>
    </source>
</evidence>